<dbReference type="UniPathway" id="UPA00012">
    <property type="reaction ID" value="UER00537"/>
</dbReference>
<evidence type="ECO:0000256" key="2">
    <source>
        <dbReference type="ARBA" id="ARBA00006622"/>
    </source>
</evidence>
<keyword evidence="4 10" id="KW-0479">Metal-binding</keyword>
<dbReference type="EC" id="1.13.11.20" evidence="3 11"/>
<feature type="compositionally biased region" description="Basic and acidic residues" evidence="12">
    <location>
        <begin position="30"/>
        <end position="43"/>
    </location>
</feature>
<evidence type="ECO:0000256" key="12">
    <source>
        <dbReference type="SAM" id="MobiDB-lite"/>
    </source>
</evidence>
<evidence type="ECO:0000256" key="1">
    <source>
        <dbReference type="ARBA" id="ARBA00004759"/>
    </source>
</evidence>
<dbReference type="AlphaFoldDB" id="A0A6L2PYG6"/>
<dbReference type="GO" id="GO:0017172">
    <property type="term" value="F:cysteine dioxygenase activity"/>
    <property type="evidence" value="ECO:0007669"/>
    <property type="project" value="UniProtKB-UniRule"/>
</dbReference>
<dbReference type="GO" id="GO:0008198">
    <property type="term" value="F:ferrous iron binding"/>
    <property type="evidence" value="ECO:0007669"/>
    <property type="project" value="TreeGrafter"/>
</dbReference>
<evidence type="ECO:0000256" key="5">
    <source>
        <dbReference type="ARBA" id="ARBA00022784"/>
    </source>
</evidence>
<dbReference type="InterPro" id="IPR010300">
    <property type="entry name" value="CDO_1"/>
</dbReference>
<dbReference type="FunCoup" id="A0A6L2PYG6">
    <property type="interactions" value="34"/>
</dbReference>
<feature type="binding site" evidence="10">
    <location>
        <position position="185"/>
    </location>
    <ligand>
        <name>Fe cation</name>
        <dbReference type="ChEBI" id="CHEBI:24875"/>
        <note>catalytic</note>
    </ligand>
</feature>
<evidence type="ECO:0000256" key="6">
    <source>
        <dbReference type="ARBA" id="ARBA00022964"/>
    </source>
</evidence>
<evidence type="ECO:0000256" key="11">
    <source>
        <dbReference type="RuleBase" id="RU366010"/>
    </source>
</evidence>
<reference evidence="14" key="1">
    <citation type="submission" date="2020-01" db="EMBL/GenBank/DDBJ databases">
        <title>Draft genome sequence of the Termite Coptotermes fromosanus.</title>
        <authorList>
            <person name="Itakura S."/>
            <person name="Yosikawa Y."/>
            <person name="Umezawa K."/>
        </authorList>
    </citation>
    <scope>NUCLEOTIDE SEQUENCE [LARGE SCALE GENOMIC DNA]</scope>
</reference>
<dbReference type="EMBL" id="BLKM01000712">
    <property type="protein sequence ID" value="GFG37673.1"/>
    <property type="molecule type" value="Genomic_DNA"/>
</dbReference>
<evidence type="ECO:0000313" key="13">
    <source>
        <dbReference type="EMBL" id="GFG37673.1"/>
    </source>
</evidence>
<comment type="pathway">
    <text evidence="1 11">Organosulfur biosynthesis; taurine biosynthesis; hypotaurine from L-cysteine: step 1/2.</text>
</comment>
<name>A0A6L2PYG6_COPFO</name>
<comment type="similarity">
    <text evidence="2 11">Belongs to the cysteine dioxygenase family.</text>
</comment>
<comment type="caution">
    <text evidence="13">The sequence shown here is derived from an EMBL/GenBank/DDBJ whole genome shotgun (WGS) entry which is preliminary data.</text>
</comment>
<sequence length="247" mass="27974">MSNEKMRNADGGTGGARTVTSLNVQVRSVKRNERKDKESGQRPGERHCFYGHCRKATNVAVKFNADKGRCWKESHFEVTLIADTGSLLKRYTRNLVDEGNGKFNLIILCWGEGHGTAIHDHADAHCFMKVLQGTLTEVRFSWPDANKMPHNHDDNGNDQKVLEEMSRAELELNEVAYINDSIGLHRVENLSNINPAVSLHLYCPPYSNCHVFNELTGQSTLTKVTFWSKFGEKRDKEIQSSRDPEDN</sequence>
<evidence type="ECO:0000256" key="4">
    <source>
        <dbReference type="ARBA" id="ARBA00022723"/>
    </source>
</evidence>
<keyword evidence="14" id="KW-1185">Reference proteome</keyword>
<dbReference type="InterPro" id="IPR011051">
    <property type="entry name" value="RmlC_Cupin_sf"/>
</dbReference>
<comment type="cofactor">
    <cofactor evidence="11">
        <name>Fe cation</name>
        <dbReference type="ChEBI" id="CHEBI:24875"/>
    </cofactor>
    <text evidence="11">Binds 1 Fe cation per subunit.</text>
</comment>
<comment type="catalytic activity">
    <reaction evidence="11">
        <text>L-cysteine + O2 = 3-sulfino-L-alanine + H(+)</text>
        <dbReference type="Rhea" id="RHEA:20441"/>
        <dbReference type="ChEBI" id="CHEBI:15378"/>
        <dbReference type="ChEBI" id="CHEBI:15379"/>
        <dbReference type="ChEBI" id="CHEBI:35235"/>
        <dbReference type="ChEBI" id="CHEBI:61085"/>
        <dbReference type="EC" id="1.13.11.20"/>
    </reaction>
</comment>
<evidence type="ECO:0000256" key="8">
    <source>
        <dbReference type="ARBA" id="ARBA00023004"/>
    </source>
</evidence>
<evidence type="ECO:0000256" key="10">
    <source>
        <dbReference type="PIRSR" id="PIRSR610300-51"/>
    </source>
</evidence>
<evidence type="ECO:0000313" key="14">
    <source>
        <dbReference type="Proteomes" id="UP000502823"/>
    </source>
</evidence>
<evidence type="ECO:0000256" key="3">
    <source>
        <dbReference type="ARBA" id="ARBA00013133"/>
    </source>
</evidence>
<dbReference type="InParanoid" id="A0A6L2PYG6"/>
<dbReference type="OrthoDB" id="543511at2759"/>
<keyword evidence="8 10" id="KW-0408">Iron</keyword>
<feature type="cross-link" description="3'-(S-cysteinyl)-tyrosine (Cys-Tyr)" evidence="9">
    <location>
        <begin position="126"/>
        <end position="202"/>
    </location>
</feature>
<organism evidence="13 14">
    <name type="scientific">Coptotermes formosanus</name>
    <name type="common">Formosan subterranean termite</name>
    <dbReference type="NCBI Taxonomy" id="36987"/>
    <lineage>
        <taxon>Eukaryota</taxon>
        <taxon>Metazoa</taxon>
        <taxon>Ecdysozoa</taxon>
        <taxon>Arthropoda</taxon>
        <taxon>Hexapoda</taxon>
        <taxon>Insecta</taxon>
        <taxon>Pterygota</taxon>
        <taxon>Neoptera</taxon>
        <taxon>Polyneoptera</taxon>
        <taxon>Dictyoptera</taxon>
        <taxon>Blattodea</taxon>
        <taxon>Blattoidea</taxon>
        <taxon>Termitoidae</taxon>
        <taxon>Rhinotermitidae</taxon>
        <taxon>Coptotermes</taxon>
    </lineage>
</organism>
<dbReference type="Pfam" id="PF05995">
    <property type="entry name" value="CDO_I"/>
    <property type="match status" value="1"/>
</dbReference>
<dbReference type="Proteomes" id="UP000502823">
    <property type="component" value="Unassembled WGS sequence"/>
</dbReference>
<dbReference type="PANTHER" id="PTHR12918:SF1">
    <property type="entry name" value="CYSTEINE DIOXYGENASE TYPE 1"/>
    <property type="match status" value="1"/>
</dbReference>
<dbReference type="Gene3D" id="2.60.120.10">
    <property type="entry name" value="Jelly Rolls"/>
    <property type="match status" value="1"/>
</dbReference>
<evidence type="ECO:0000256" key="7">
    <source>
        <dbReference type="ARBA" id="ARBA00023002"/>
    </source>
</evidence>
<gene>
    <name evidence="13" type="ORF">Cfor_12157</name>
</gene>
<accession>A0A6L2PYG6</accession>
<keyword evidence="6 11" id="KW-0223">Dioxygenase</keyword>
<feature type="region of interest" description="Disordered" evidence="12">
    <location>
        <begin position="1"/>
        <end position="43"/>
    </location>
</feature>
<protein>
    <recommendedName>
        <fullName evidence="3 11">Cysteine dioxygenase</fullName>
        <ecNumber evidence="3 11">1.13.11.20</ecNumber>
    </recommendedName>
</protein>
<dbReference type="PANTHER" id="PTHR12918">
    <property type="entry name" value="CYSTEINE DIOXYGENASE"/>
    <property type="match status" value="1"/>
</dbReference>
<dbReference type="InterPro" id="IPR014710">
    <property type="entry name" value="RmlC-like_jellyroll"/>
</dbReference>
<keyword evidence="5 9" id="KW-0883">Thioether bond</keyword>
<feature type="binding site" evidence="10">
    <location>
        <position position="121"/>
    </location>
    <ligand>
        <name>Fe cation</name>
        <dbReference type="ChEBI" id="CHEBI:24875"/>
        <note>catalytic</note>
    </ligand>
</feature>
<dbReference type="SUPFAM" id="SSF51182">
    <property type="entry name" value="RmlC-like cupins"/>
    <property type="match status" value="1"/>
</dbReference>
<evidence type="ECO:0000256" key="9">
    <source>
        <dbReference type="PIRSR" id="PIRSR610300-50"/>
    </source>
</evidence>
<proteinExistence type="inferred from homology"/>
<dbReference type="CDD" id="cd10548">
    <property type="entry name" value="cupin_CDO"/>
    <property type="match status" value="1"/>
</dbReference>
<feature type="binding site" evidence="10">
    <location>
        <position position="119"/>
    </location>
    <ligand>
        <name>Fe cation</name>
        <dbReference type="ChEBI" id="CHEBI:24875"/>
        <note>catalytic</note>
    </ligand>
</feature>
<dbReference type="GO" id="GO:0019448">
    <property type="term" value="P:L-cysteine catabolic process"/>
    <property type="evidence" value="ECO:0007669"/>
    <property type="project" value="TreeGrafter"/>
</dbReference>
<keyword evidence="7 11" id="KW-0560">Oxidoreductase</keyword>
<dbReference type="GO" id="GO:0042412">
    <property type="term" value="P:taurine biosynthetic process"/>
    <property type="evidence" value="ECO:0007669"/>
    <property type="project" value="UniProtKB-UniRule"/>
</dbReference>